<evidence type="ECO:0000256" key="1">
    <source>
        <dbReference type="SAM" id="MobiDB-lite"/>
    </source>
</evidence>
<sequence length="36" mass="4139">MNGLMKLPKQKKCMGKEPCHNMSKESSKHEKAYNDS</sequence>
<accession>A8PJF2</accession>
<protein>
    <submittedName>
        <fullName evidence="2">Uncharacterized protein</fullName>
    </submittedName>
</protein>
<dbReference type="AlphaFoldDB" id="A8PJF2"/>
<feature type="region of interest" description="Disordered" evidence="1">
    <location>
        <begin position="1"/>
        <end position="36"/>
    </location>
</feature>
<gene>
    <name evidence="2" type="ORF">Bm1_27720</name>
</gene>
<evidence type="ECO:0000313" key="2">
    <source>
        <dbReference type="EMBL" id="EDP34174.1"/>
    </source>
</evidence>
<reference evidence="2" key="1">
    <citation type="journal article" date="2007" name="Science">
        <title>Draft genome of the filarial nematode parasite Brugia malayi.</title>
        <authorList>
            <person name="Ghedin E."/>
            <person name="Wang S."/>
            <person name="Spiro D."/>
            <person name="Caler E."/>
            <person name="Zhao Q."/>
            <person name="Crabtree J."/>
            <person name="Allen J.E."/>
            <person name="Delcher A.L."/>
            <person name="Guiliano D.B."/>
            <person name="Miranda-Saavedra D."/>
            <person name="Angiuoli S.V."/>
            <person name="Creasy T."/>
            <person name="Amedeo P."/>
            <person name="Haas B."/>
            <person name="El-Sayed N.M."/>
            <person name="Wortman J.R."/>
            <person name="Feldblyum T."/>
            <person name="Tallon L."/>
            <person name="Schatz M."/>
            <person name="Shumway M."/>
            <person name="Koo H."/>
            <person name="Salzberg S.L."/>
            <person name="Schobel S."/>
            <person name="Pertea M."/>
            <person name="Pop M."/>
            <person name="White O."/>
            <person name="Barton G.J."/>
            <person name="Carlow C.K."/>
            <person name="Crawford M.J."/>
            <person name="Daub J."/>
            <person name="Dimmic M.W."/>
            <person name="Estes C.F."/>
            <person name="Foster J.M."/>
            <person name="Ganatra M."/>
            <person name="Gregory W.F."/>
            <person name="Johnson N.M."/>
            <person name="Jin J."/>
            <person name="Komuniecki R."/>
            <person name="Korf I."/>
            <person name="Kumar S."/>
            <person name="Laney S."/>
            <person name="Li B.W."/>
            <person name="Li W."/>
            <person name="Lindblom T.H."/>
            <person name="Lustigman S."/>
            <person name="Ma D."/>
            <person name="Maina C.V."/>
            <person name="Martin D.M."/>
            <person name="McCarter J.P."/>
            <person name="McReynolds L."/>
            <person name="Mitreva M."/>
            <person name="Nutman T.B."/>
            <person name="Parkinson J."/>
            <person name="Peregrin-Alvarez J.M."/>
            <person name="Poole C."/>
            <person name="Ren Q."/>
            <person name="Saunders L."/>
            <person name="Sluder A.E."/>
            <person name="Smith K."/>
            <person name="Stanke M."/>
            <person name="Unnasch T.R."/>
            <person name="Ware J."/>
            <person name="Wei A.D."/>
            <person name="Weil G."/>
            <person name="Williams D.J."/>
            <person name="Zhang Y."/>
            <person name="Williams S.A."/>
            <person name="Fraser-Liggett C."/>
            <person name="Slatko B."/>
            <person name="Blaxter M.L."/>
            <person name="Scott A.L."/>
        </authorList>
    </citation>
    <scope>NUCLEOTIDE SEQUENCE [LARGE SCALE GENOMIC DNA]</scope>
</reference>
<name>A8PJF2_BRUMA</name>
<dbReference type="EMBL" id="DS239356">
    <property type="protein sequence ID" value="EDP34174.1"/>
    <property type="molecule type" value="Genomic_DNA"/>
</dbReference>
<proteinExistence type="predicted"/>
<organism evidence="2">
    <name type="scientific">Brugia malayi</name>
    <name type="common">Filarial nematode worm</name>
    <dbReference type="NCBI Taxonomy" id="6279"/>
    <lineage>
        <taxon>Eukaryota</taxon>
        <taxon>Metazoa</taxon>
        <taxon>Ecdysozoa</taxon>
        <taxon>Nematoda</taxon>
        <taxon>Chromadorea</taxon>
        <taxon>Rhabditida</taxon>
        <taxon>Spirurina</taxon>
        <taxon>Spiruromorpha</taxon>
        <taxon>Filarioidea</taxon>
        <taxon>Onchocercidae</taxon>
        <taxon>Brugia</taxon>
    </lineage>
</organism>
<feature type="compositionally biased region" description="Basic and acidic residues" evidence="1">
    <location>
        <begin position="14"/>
        <end position="36"/>
    </location>
</feature>